<gene>
    <name evidence="1" type="ORF">ENO04_06415</name>
</gene>
<reference evidence="1" key="1">
    <citation type="journal article" date="2020" name="mSystems">
        <title>Genome- and Community-Level Interaction Insights into Carbon Utilization and Element Cycling Functions of Hydrothermarchaeota in Hydrothermal Sediment.</title>
        <authorList>
            <person name="Zhou Z."/>
            <person name="Liu Y."/>
            <person name="Xu W."/>
            <person name="Pan J."/>
            <person name="Luo Z.H."/>
            <person name="Li M."/>
        </authorList>
    </citation>
    <scope>NUCLEOTIDE SEQUENCE [LARGE SCALE GENOMIC DNA]</scope>
    <source>
        <strain evidence="1">SpSt-123</strain>
    </source>
</reference>
<evidence type="ECO:0000313" key="1">
    <source>
        <dbReference type="EMBL" id="HDS11224.1"/>
    </source>
</evidence>
<proteinExistence type="predicted"/>
<dbReference type="EMBL" id="DSDY01000189">
    <property type="protein sequence ID" value="HDS11224.1"/>
    <property type="molecule type" value="Genomic_DNA"/>
</dbReference>
<name>A0A7C1I2G7_9CREN</name>
<organism evidence="1">
    <name type="scientific">Fervidicoccus fontis</name>
    <dbReference type="NCBI Taxonomy" id="683846"/>
    <lineage>
        <taxon>Archaea</taxon>
        <taxon>Thermoproteota</taxon>
        <taxon>Thermoprotei</taxon>
        <taxon>Fervidicoccales</taxon>
        <taxon>Fervidicoccaceae</taxon>
        <taxon>Fervidicoccus</taxon>
    </lineage>
</organism>
<dbReference type="AlphaFoldDB" id="A0A7C1I2G7"/>
<protein>
    <submittedName>
        <fullName evidence="1">Uncharacterized protein</fullName>
    </submittedName>
</protein>
<accession>A0A7C1I2G7</accession>
<comment type="caution">
    <text evidence="1">The sequence shown here is derived from an EMBL/GenBank/DDBJ whole genome shotgun (WGS) entry which is preliminary data.</text>
</comment>
<sequence length="200" mass="22521">MSRPESLFCSEIRNAYVLTDKEEIEFSVNKLREALVKVASKELKTNLSYQGGVRRDVNVYFSSKLDMWYFFGYQPSVKYIHAFGLGWPRSMVSAIVEVNFPVKGRSHRVAGAFIKDSAGITWVAHNGKIGGAKRGVGLKAFWRFYRGDCINLWEGGAKRRLALIGYLSSDELPVRIKRFVSMVNAIKSQAASSSAHLQLF</sequence>